<evidence type="ECO:0000313" key="7">
    <source>
        <dbReference type="EMBL" id="HIH09143.1"/>
    </source>
</evidence>
<keyword evidence="2 5" id="KW-0547">Nucleotide-binding</keyword>
<dbReference type="PROSITE" id="PS00750">
    <property type="entry name" value="TCP1_1"/>
    <property type="match status" value="1"/>
</dbReference>
<evidence type="ECO:0000256" key="1">
    <source>
        <dbReference type="ARBA" id="ARBA00008020"/>
    </source>
</evidence>
<dbReference type="InterPro" id="IPR027410">
    <property type="entry name" value="TCP-1-like_intermed_sf"/>
</dbReference>
<dbReference type="PROSITE" id="PS00995">
    <property type="entry name" value="TCP1_3"/>
    <property type="match status" value="1"/>
</dbReference>
<proteinExistence type="inferred from homology"/>
<dbReference type="InterPro" id="IPR017998">
    <property type="entry name" value="Chaperone_TCP-1"/>
</dbReference>
<protein>
    <submittedName>
        <fullName evidence="7">Thermosome subunit</fullName>
    </submittedName>
</protein>
<comment type="similarity">
    <text evidence="1 5">Belongs to the TCP-1 chaperonin family.</text>
</comment>
<organism evidence="7 8">
    <name type="scientific">Candidatus Iainarchaeum sp</name>
    <dbReference type="NCBI Taxonomy" id="3101447"/>
    <lineage>
        <taxon>Archaea</taxon>
        <taxon>Candidatus Iainarchaeota</taxon>
        <taxon>Candidatus Iainarchaeia</taxon>
        <taxon>Candidatus Iainarchaeales</taxon>
        <taxon>Candidatus Iainarchaeaceae</taxon>
        <taxon>Candidatus Iainarchaeum</taxon>
    </lineage>
</organism>
<gene>
    <name evidence="7" type="ORF">HA254_00575</name>
</gene>
<reference evidence="8" key="1">
    <citation type="journal article" date="2020" name="bioRxiv">
        <title>A rank-normalized archaeal taxonomy based on genome phylogeny resolves widespread incomplete and uneven classifications.</title>
        <authorList>
            <person name="Rinke C."/>
            <person name="Chuvochina M."/>
            <person name="Mussig A.J."/>
            <person name="Chaumeil P.-A."/>
            <person name="Waite D.W."/>
            <person name="Whitman W.B."/>
            <person name="Parks D.H."/>
            <person name="Hugenholtz P."/>
        </authorList>
    </citation>
    <scope>NUCLEOTIDE SEQUENCE [LARGE SCALE GENOMIC DNA]</scope>
</reference>
<dbReference type="NCBIfam" id="NF041082">
    <property type="entry name" value="thermosome_alpha"/>
    <property type="match status" value="1"/>
</dbReference>
<feature type="compositionally biased region" description="Gly residues" evidence="6">
    <location>
        <begin position="531"/>
        <end position="552"/>
    </location>
</feature>
<dbReference type="PROSITE" id="PS00751">
    <property type="entry name" value="TCP1_2"/>
    <property type="match status" value="1"/>
</dbReference>
<dbReference type="NCBIfam" id="TIGR02339">
    <property type="entry name" value="thermosome_arch"/>
    <property type="match status" value="1"/>
</dbReference>
<evidence type="ECO:0000256" key="6">
    <source>
        <dbReference type="SAM" id="MobiDB-lite"/>
    </source>
</evidence>
<evidence type="ECO:0000256" key="5">
    <source>
        <dbReference type="RuleBase" id="RU004187"/>
    </source>
</evidence>
<dbReference type="Gene3D" id="3.50.7.10">
    <property type="entry name" value="GroEL"/>
    <property type="match status" value="1"/>
</dbReference>
<dbReference type="AlphaFoldDB" id="A0A7J4IUG7"/>
<keyword evidence="4 5" id="KW-0143">Chaperone</keyword>
<dbReference type="SUPFAM" id="SSF48592">
    <property type="entry name" value="GroEL equatorial domain-like"/>
    <property type="match status" value="1"/>
</dbReference>
<dbReference type="InterPro" id="IPR002194">
    <property type="entry name" value="Chaperonin_TCP-1_CS"/>
</dbReference>
<dbReference type="InterPro" id="IPR002423">
    <property type="entry name" value="Cpn60/GroEL/TCP-1"/>
</dbReference>
<dbReference type="InterPro" id="IPR054827">
    <property type="entry name" value="thermosome_alpha"/>
</dbReference>
<name>A0A7J4IUG7_9ARCH</name>
<dbReference type="InterPro" id="IPR027409">
    <property type="entry name" value="GroEL-like_apical_dom_sf"/>
</dbReference>
<dbReference type="EMBL" id="DUGC01000009">
    <property type="protein sequence ID" value="HIH09143.1"/>
    <property type="molecule type" value="Genomic_DNA"/>
</dbReference>
<dbReference type="GO" id="GO:0016887">
    <property type="term" value="F:ATP hydrolysis activity"/>
    <property type="evidence" value="ECO:0007669"/>
    <property type="project" value="InterPro"/>
</dbReference>
<dbReference type="Gene3D" id="3.30.260.10">
    <property type="entry name" value="TCP-1-like chaperonin intermediate domain"/>
    <property type="match status" value="1"/>
</dbReference>
<keyword evidence="3 5" id="KW-0067">ATP-binding</keyword>
<dbReference type="SUPFAM" id="SSF54849">
    <property type="entry name" value="GroEL-intermediate domain like"/>
    <property type="match status" value="1"/>
</dbReference>
<dbReference type="GO" id="GO:0140662">
    <property type="term" value="F:ATP-dependent protein folding chaperone"/>
    <property type="evidence" value="ECO:0007669"/>
    <property type="project" value="InterPro"/>
</dbReference>
<evidence type="ECO:0000256" key="2">
    <source>
        <dbReference type="ARBA" id="ARBA00022741"/>
    </source>
</evidence>
<dbReference type="Pfam" id="PF00118">
    <property type="entry name" value="Cpn60_TCP1"/>
    <property type="match status" value="1"/>
</dbReference>
<dbReference type="GO" id="GO:0005524">
    <property type="term" value="F:ATP binding"/>
    <property type="evidence" value="ECO:0007669"/>
    <property type="project" value="UniProtKB-KW"/>
</dbReference>
<comment type="caution">
    <text evidence="7">The sequence shown here is derived from an EMBL/GenBank/DDBJ whole genome shotgun (WGS) entry which is preliminary data.</text>
</comment>
<evidence type="ECO:0000313" key="8">
    <source>
        <dbReference type="Proteomes" id="UP000565078"/>
    </source>
</evidence>
<dbReference type="InterPro" id="IPR027413">
    <property type="entry name" value="GROEL-like_equatorial_sf"/>
</dbReference>
<dbReference type="Proteomes" id="UP000565078">
    <property type="component" value="Unassembled WGS sequence"/>
</dbReference>
<dbReference type="GO" id="GO:0051082">
    <property type="term" value="F:unfolded protein binding"/>
    <property type="evidence" value="ECO:0007669"/>
    <property type="project" value="InterPro"/>
</dbReference>
<dbReference type="InterPro" id="IPR012714">
    <property type="entry name" value="Thermosome_arc"/>
</dbReference>
<accession>A0A7J4IUG7</accession>
<dbReference type="NCBIfam" id="NF041083">
    <property type="entry name" value="thermosome_beta"/>
    <property type="match status" value="1"/>
</dbReference>
<feature type="region of interest" description="Disordered" evidence="6">
    <location>
        <begin position="529"/>
        <end position="552"/>
    </location>
</feature>
<dbReference type="CDD" id="cd03343">
    <property type="entry name" value="cpn60"/>
    <property type="match status" value="1"/>
</dbReference>
<dbReference type="SUPFAM" id="SSF52029">
    <property type="entry name" value="GroEL apical domain-like"/>
    <property type="match status" value="1"/>
</dbReference>
<sequence>MSYMADNSQQVVFLPEGSKRTRGRDAQRINILIAKAVANAVKSTLGPKGMDKMIVDELGDVTISNDGATILGEMSIEHPAGKMMVEIAKTQDQEVGDGTTSAVVIGGSLLKNAEELLDDEIHPSIIIKGYRLAAKKAKEIAAEIAEPISFKDTKILRNIALTSMTGKAAESAEELADIVVKAITQIADEDDGKVKIDIDNVKVEKKQGASLAETQLVQGIIIDKEIVHKGMPKKIKNAKIALVDAALEIKGPETDTKISINDPDQLQAFLDQEESILKKMVETVKNSGANVVICQKGIDDIAQHYLAKEGIMAVRRVKKSDMDALAKATGAKVASRVKDLTSSDLGKAQTVQEKKISGDSMVFVEGCKNPKSVSILVRGGTEHVVDEAGRAVKDAIGSVSSAINDGKVVAGGGSCEAEVALRLREYAKTIGGREQLAIEAFAEALEIIPRTLAETAGMDPIDTLVALRSKHSTKEGRYIGVNVFSAKLDDMKKGKVLEPLKVKTQAITSGSEAADMLLRIDDIIAGSGKSRAGGGMPPGMGGGMGGGMPDMD</sequence>
<dbReference type="PRINTS" id="PR00304">
    <property type="entry name" value="TCOMPLEXTCP1"/>
</dbReference>
<evidence type="ECO:0000256" key="4">
    <source>
        <dbReference type="ARBA" id="ARBA00023186"/>
    </source>
</evidence>
<dbReference type="InterPro" id="IPR053374">
    <property type="entry name" value="TCP-1_chaperonin"/>
</dbReference>
<evidence type="ECO:0000256" key="3">
    <source>
        <dbReference type="ARBA" id="ARBA00022840"/>
    </source>
</evidence>
<dbReference type="PANTHER" id="PTHR11353">
    <property type="entry name" value="CHAPERONIN"/>
    <property type="match status" value="1"/>
</dbReference>
<dbReference type="Gene3D" id="1.10.560.10">
    <property type="entry name" value="GroEL-like equatorial domain"/>
    <property type="match status" value="1"/>
</dbReference>